<dbReference type="InterPro" id="IPR002052">
    <property type="entry name" value="DNA_methylase_N6_adenine_CS"/>
</dbReference>
<evidence type="ECO:0000256" key="5">
    <source>
        <dbReference type="ARBA" id="ARBA00049497"/>
    </source>
</evidence>
<dbReference type="GO" id="GO:0003676">
    <property type="term" value="F:nucleic acid binding"/>
    <property type="evidence" value="ECO:0007669"/>
    <property type="project" value="InterPro"/>
</dbReference>
<reference evidence="7" key="1">
    <citation type="journal article" date="2010" name="Science">
        <title>Plasticity of animal genome architecture unmasked by rapid evolution of a pelagic tunicate.</title>
        <authorList>
            <person name="Denoeud F."/>
            <person name="Henriet S."/>
            <person name="Mungpakdee S."/>
            <person name="Aury J.M."/>
            <person name="Da Silva C."/>
            <person name="Brinkmann H."/>
            <person name="Mikhaleva J."/>
            <person name="Olsen L.C."/>
            <person name="Jubin C."/>
            <person name="Canestro C."/>
            <person name="Bouquet J.M."/>
            <person name="Danks G."/>
            <person name="Poulain J."/>
            <person name="Campsteijn C."/>
            <person name="Adamski M."/>
            <person name="Cross I."/>
            <person name="Yadetie F."/>
            <person name="Muffato M."/>
            <person name="Louis A."/>
            <person name="Butcher S."/>
            <person name="Tsagkogeorga G."/>
            <person name="Konrad A."/>
            <person name="Singh S."/>
            <person name="Jensen M.F."/>
            <person name="Cong E.H."/>
            <person name="Eikeseth-Otteraa H."/>
            <person name="Noel B."/>
            <person name="Anthouard V."/>
            <person name="Porcel B.M."/>
            <person name="Kachouri-Lafond R."/>
            <person name="Nishino A."/>
            <person name="Ugolini M."/>
            <person name="Chourrout P."/>
            <person name="Nishida H."/>
            <person name="Aasland R."/>
            <person name="Huzurbazar S."/>
            <person name="Westhof E."/>
            <person name="Delsuc F."/>
            <person name="Lehrach H."/>
            <person name="Reinhardt R."/>
            <person name="Weissenbach J."/>
            <person name="Roy S.W."/>
            <person name="Artiguenave F."/>
            <person name="Postlethwait J.H."/>
            <person name="Manak J.R."/>
            <person name="Thompson E.M."/>
            <person name="Jaillon O."/>
            <person name="Du Pasquier L."/>
            <person name="Boudinot P."/>
            <person name="Liberles D.A."/>
            <person name="Volff J.N."/>
            <person name="Philippe H."/>
            <person name="Lenhard B."/>
            <person name="Roest Crollius H."/>
            <person name="Wincker P."/>
            <person name="Chourrout D."/>
        </authorList>
    </citation>
    <scope>NUCLEOTIDE SEQUENCE [LARGE SCALE GENOMIC DNA]</scope>
</reference>
<dbReference type="SUPFAM" id="SSF53335">
    <property type="entry name" value="S-adenosyl-L-methionine-dependent methyltransferases"/>
    <property type="match status" value="1"/>
</dbReference>
<dbReference type="PANTHER" id="PTHR13200">
    <property type="entry name" value="EEF1A LYSINE METHYLTRANSFERASE 1"/>
    <property type="match status" value="1"/>
</dbReference>
<keyword evidence="4" id="KW-0808">Transferase</keyword>
<keyword evidence="8" id="KW-1185">Reference proteome</keyword>
<evidence type="ECO:0000313" key="7">
    <source>
        <dbReference type="EMBL" id="CBY22499.1"/>
    </source>
</evidence>
<sequence>MLQIDNNYRNASIFVPAVISSSWWLVLYLPLLLPLRAALILVNQFGSSLQNKQQDAKIAIIAAPTIFCRMEKIAPDLLKQSQLLEFDRRFQVYENFTFYDLNFPLAEQVKKLPEKSFDVVLADPPFWLPEYLNKLFETINFIAKEHAKVIVCAGPPMIEFMEESKGFTTCPYSHG</sequence>
<feature type="transmembrane region" description="Helical" evidence="6">
    <location>
        <begin position="22"/>
        <end position="42"/>
    </location>
</feature>
<accession>E4WZA4</accession>
<dbReference type="GO" id="GO:0032259">
    <property type="term" value="P:methylation"/>
    <property type="evidence" value="ECO:0007669"/>
    <property type="project" value="UniProtKB-KW"/>
</dbReference>
<dbReference type="EMBL" id="FN653019">
    <property type="protein sequence ID" value="CBY22499.1"/>
    <property type="molecule type" value="Genomic_DNA"/>
</dbReference>
<keyword evidence="6" id="KW-1133">Transmembrane helix</keyword>
<dbReference type="OrthoDB" id="206354at2759"/>
<dbReference type="PROSITE" id="PS00092">
    <property type="entry name" value="N6_MTASE"/>
    <property type="match status" value="1"/>
</dbReference>
<evidence type="ECO:0000256" key="4">
    <source>
        <dbReference type="ARBA" id="ARBA00022679"/>
    </source>
</evidence>
<keyword evidence="3" id="KW-0489">Methyltransferase</keyword>
<keyword evidence="6" id="KW-0472">Membrane</keyword>
<dbReference type="PANTHER" id="PTHR13200:SF0">
    <property type="entry name" value="EEF1A LYSINE METHYLTRANSFERASE 1"/>
    <property type="match status" value="1"/>
</dbReference>
<dbReference type="InParanoid" id="E4WZA4"/>
<evidence type="ECO:0000256" key="1">
    <source>
        <dbReference type="ARBA" id="ARBA00004496"/>
    </source>
</evidence>
<dbReference type="Proteomes" id="UP000001307">
    <property type="component" value="Unassembled WGS sequence"/>
</dbReference>
<evidence type="ECO:0000256" key="2">
    <source>
        <dbReference type="ARBA" id="ARBA00022490"/>
    </source>
</evidence>
<keyword evidence="6" id="KW-0812">Transmembrane</keyword>
<dbReference type="GO" id="GO:0016279">
    <property type="term" value="F:protein-lysine N-methyltransferase activity"/>
    <property type="evidence" value="ECO:0007669"/>
    <property type="project" value="InterPro"/>
</dbReference>
<evidence type="ECO:0000256" key="6">
    <source>
        <dbReference type="SAM" id="Phobius"/>
    </source>
</evidence>
<gene>
    <name evidence="7" type="ORF">GSOID_T00013256001</name>
</gene>
<proteinExistence type="predicted"/>
<evidence type="ECO:0000313" key="8">
    <source>
        <dbReference type="Proteomes" id="UP000001307"/>
    </source>
</evidence>
<dbReference type="InterPro" id="IPR029063">
    <property type="entry name" value="SAM-dependent_MTases_sf"/>
</dbReference>
<protein>
    <submittedName>
        <fullName evidence="7">Uncharacterized protein</fullName>
    </submittedName>
</protein>
<dbReference type="GO" id="GO:0005737">
    <property type="term" value="C:cytoplasm"/>
    <property type="evidence" value="ECO:0007669"/>
    <property type="project" value="UniProtKB-SubCell"/>
</dbReference>
<evidence type="ECO:0000256" key="3">
    <source>
        <dbReference type="ARBA" id="ARBA00022603"/>
    </source>
</evidence>
<comment type="catalytic activity">
    <reaction evidence="5">
        <text>L-lysyl-[protein] + 3 S-adenosyl-L-methionine = N(6),N(6),N(6)-trimethyl-L-lysyl-[protein] + 3 S-adenosyl-L-homocysteine + 3 H(+)</text>
        <dbReference type="Rhea" id="RHEA:54192"/>
        <dbReference type="Rhea" id="RHEA-COMP:9752"/>
        <dbReference type="Rhea" id="RHEA-COMP:13826"/>
        <dbReference type="ChEBI" id="CHEBI:15378"/>
        <dbReference type="ChEBI" id="CHEBI:29969"/>
        <dbReference type="ChEBI" id="CHEBI:57856"/>
        <dbReference type="ChEBI" id="CHEBI:59789"/>
        <dbReference type="ChEBI" id="CHEBI:61961"/>
    </reaction>
    <physiologicalReaction direction="left-to-right" evidence="5">
        <dbReference type="Rhea" id="RHEA:54193"/>
    </physiologicalReaction>
</comment>
<organism evidence="7">
    <name type="scientific">Oikopleura dioica</name>
    <name type="common">Tunicate</name>
    <dbReference type="NCBI Taxonomy" id="34765"/>
    <lineage>
        <taxon>Eukaryota</taxon>
        <taxon>Metazoa</taxon>
        <taxon>Chordata</taxon>
        <taxon>Tunicata</taxon>
        <taxon>Appendicularia</taxon>
        <taxon>Copelata</taxon>
        <taxon>Oikopleuridae</taxon>
        <taxon>Oikopleura</taxon>
    </lineage>
</organism>
<dbReference type="AlphaFoldDB" id="E4WZA4"/>
<name>E4WZA4_OIKDI</name>
<dbReference type="InterPro" id="IPR019369">
    <property type="entry name" value="Efm5/EEF1AKMT1"/>
</dbReference>
<comment type="subcellular location">
    <subcellularLocation>
        <location evidence="1">Cytoplasm</location>
    </subcellularLocation>
</comment>
<dbReference type="InterPro" id="IPR041370">
    <property type="entry name" value="Mlase_EEF1AKMT1/ZCCHC4"/>
</dbReference>
<dbReference type="Pfam" id="PF10237">
    <property type="entry name" value="N6-adenineMlase"/>
    <property type="match status" value="1"/>
</dbReference>
<keyword evidence="2" id="KW-0963">Cytoplasm</keyword>